<protein>
    <submittedName>
        <fullName evidence="3">Unplaced genomic scaffold PLICRscaffold_30, whole genome shotgun sequence</fullName>
    </submittedName>
</protein>
<evidence type="ECO:0000256" key="2">
    <source>
        <dbReference type="SAM" id="Phobius"/>
    </source>
</evidence>
<feature type="region of interest" description="Disordered" evidence="1">
    <location>
        <begin position="322"/>
        <end position="352"/>
    </location>
</feature>
<reference evidence="3 4" key="1">
    <citation type="submission" date="2014-06" db="EMBL/GenBank/DDBJ databases">
        <title>Evolutionary Origins and Diversification of the Mycorrhizal Mutualists.</title>
        <authorList>
            <consortium name="DOE Joint Genome Institute"/>
            <consortium name="Mycorrhizal Genomics Consortium"/>
            <person name="Kohler A."/>
            <person name="Kuo A."/>
            <person name="Nagy L.G."/>
            <person name="Floudas D."/>
            <person name="Copeland A."/>
            <person name="Barry K.W."/>
            <person name="Cichocki N."/>
            <person name="Veneault-Fourrey C."/>
            <person name="LaButti K."/>
            <person name="Lindquist E.A."/>
            <person name="Lipzen A."/>
            <person name="Lundell T."/>
            <person name="Morin E."/>
            <person name="Murat C."/>
            <person name="Riley R."/>
            <person name="Ohm R."/>
            <person name="Sun H."/>
            <person name="Tunlid A."/>
            <person name="Henrissat B."/>
            <person name="Grigoriev I.V."/>
            <person name="Hibbett D.S."/>
            <person name="Martin F."/>
        </authorList>
    </citation>
    <scope>NUCLEOTIDE SEQUENCE [LARGE SCALE GENOMIC DNA]</scope>
    <source>
        <strain evidence="3 4">FD-325 SS-3</strain>
    </source>
</reference>
<keyword evidence="2" id="KW-0812">Transmembrane</keyword>
<feature type="region of interest" description="Disordered" evidence="1">
    <location>
        <begin position="145"/>
        <end position="192"/>
    </location>
</feature>
<sequence length="499" mass="54270">MGSNIHKENATLDDDAFNASSEPGNKPAVLTLENSVSSVPFYHPRETPRDLATSTPRPGNSASVRSFIDLQVQAWTAGLRSAAQSLRPATTTHGEQDWDAPQECTVSGPSMPTGAHMGQALNVRQRMRTLRTVAQNNWDEDFKDSLVRGPRRHSTPCKAPSSVRHLESRRMTAPSRHPPAEPAHPPPAPLPAHEVAPAAAIVDDGSAVAQVRADFEDSSLRGPRRRSTPGKAPSSVRHLESWDDDFEDAPLSNHVTPKRRRPTQTRNSSDEDEFGAAEEEDCTVTARVRRMPLAKAGSVFPPPQRLPANSVFKFSIPPRPPSATTTHYGSTTHLTHPHLQPTSCGLANLPLSPPIHHQRRRLRKKSCPQPPSYRHQVLNDELDDGQFEQDEEADGDAQAVPQQRELVRTPPPPASAPPSLPSSPPTPKTLLQCISSCASSIGPPSPALFSSPRVSLLLAIVVLALYFHGLVVTPMMCSSTPKPYPHGFLHPRVFCIPSG</sequence>
<keyword evidence="2" id="KW-0472">Membrane</keyword>
<feature type="compositionally biased region" description="Basic and acidic residues" evidence="1">
    <location>
        <begin position="1"/>
        <end position="10"/>
    </location>
</feature>
<proteinExistence type="predicted"/>
<dbReference type="EMBL" id="KN832583">
    <property type="protein sequence ID" value="KII83108.1"/>
    <property type="molecule type" value="Genomic_DNA"/>
</dbReference>
<dbReference type="HOGENOM" id="CLU_546426_0_0_1"/>
<accession>A0A0C9T4Q6</accession>
<feature type="region of interest" description="Disordered" evidence="1">
    <location>
        <begin position="214"/>
        <end position="279"/>
    </location>
</feature>
<dbReference type="AlphaFoldDB" id="A0A0C9T4Q6"/>
<keyword evidence="2" id="KW-1133">Transmembrane helix</keyword>
<feature type="compositionally biased region" description="Low complexity" evidence="1">
    <location>
        <begin position="324"/>
        <end position="342"/>
    </location>
</feature>
<dbReference type="Proteomes" id="UP000053263">
    <property type="component" value="Unassembled WGS sequence"/>
</dbReference>
<evidence type="ECO:0000313" key="3">
    <source>
        <dbReference type="EMBL" id="KII83108.1"/>
    </source>
</evidence>
<feature type="compositionally biased region" description="Acidic residues" evidence="1">
    <location>
        <begin position="270"/>
        <end position="279"/>
    </location>
</feature>
<organism evidence="3 4">
    <name type="scientific">Plicaturopsis crispa FD-325 SS-3</name>
    <dbReference type="NCBI Taxonomy" id="944288"/>
    <lineage>
        <taxon>Eukaryota</taxon>
        <taxon>Fungi</taxon>
        <taxon>Dikarya</taxon>
        <taxon>Basidiomycota</taxon>
        <taxon>Agaricomycotina</taxon>
        <taxon>Agaricomycetes</taxon>
        <taxon>Agaricomycetidae</taxon>
        <taxon>Amylocorticiales</taxon>
        <taxon>Amylocorticiaceae</taxon>
        <taxon>Plicatura</taxon>
        <taxon>Plicaturopsis crispa</taxon>
    </lineage>
</organism>
<feature type="region of interest" description="Disordered" evidence="1">
    <location>
        <begin position="357"/>
        <end position="376"/>
    </location>
</feature>
<feature type="region of interest" description="Disordered" evidence="1">
    <location>
        <begin position="1"/>
        <end position="62"/>
    </location>
</feature>
<keyword evidence="4" id="KW-1185">Reference proteome</keyword>
<evidence type="ECO:0000313" key="4">
    <source>
        <dbReference type="Proteomes" id="UP000053263"/>
    </source>
</evidence>
<feature type="compositionally biased region" description="Polar residues" evidence="1">
    <location>
        <begin position="52"/>
        <end position="62"/>
    </location>
</feature>
<feature type="transmembrane region" description="Helical" evidence="2">
    <location>
        <begin position="454"/>
        <end position="472"/>
    </location>
</feature>
<name>A0A0C9T4Q6_PLICR</name>
<feature type="compositionally biased region" description="Basic residues" evidence="1">
    <location>
        <begin position="357"/>
        <end position="366"/>
    </location>
</feature>
<gene>
    <name evidence="3" type="ORF">PLICRDRAFT_180719</name>
</gene>
<feature type="compositionally biased region" description="Pro residues" evidence="1">
    <location>
        <begin position="176"/>
        <end position="190"/>
    </location>
</feature>
<feature type="region of interest" description="Disordered" evidence="1">
    <location>
        <begin position="407"/>
        <end position="426"/>
    </location>
</feature>
<feature type="compositionally biased region" description="Pro residues" evidence="1">
    <location>
        <begin position="409"/>
        <end position="426"/>
    </location>
</feature>
<evidence type="ECO:0000256" key="1">
    <source>
        <dbReference type="SAM" id="MobiDB-lite"/>
    </source>
</evidence>